<proteinExistence type="predicted"/>
<dbReference type="OrthoDB" id="9784571at2"/>
<dbReference type="RefSeq" id="WP_078791527.1">
    <property type="nucleotide sequence ID" value="NZ_FUWR01000031.1"/>
</dbReference>
<sequence length="279" mass="31111">MEEMIRNEIRRFVSESGVNRFPGGDDRYFEEPLVGFAAADDPLFQQYKKVIGNFHQTPQEIMADDLTEKFRGTVISWILPISLATRKSNRMETNYPSLEWAQTRSYGEDFNCTLRRHMEYFLIGHGYQAIAPPLHPAWRTLSDSPVGIASTWSERHAAYACGLGTFSLNDALITPKGIAHRCGSVITNLKLTPSPQPYSDHRFNCLYFREGSCGLCITRCPAGAITPMGHDKVRCRKFVYEDAIKTVGGLYGVAHTGCGLCQTKVPCEAGIPKGRIPAP</sequence>
<dbReference type="Proteomes" id="UP000190102">
    <property type="component" value="Unassembled WGS sequence"/>
</dbReference>
<accession>A0A1T4S6E9</accession>
<dbReference type="PROSITE" id="PS51379">
    <property type="entry name" value="4FE4S_FER_2"/>
    <property type="match status" value="1"/>
</dbReference>
<dbReference type="PANTHER" id="PTHR42827">
    <property type="entry name" value="IRON-SULFUR CLUSTER-BINDING PROTEIN-RELATED"/>
    <property type="match status" value="1"/>
</dbReference>
<reference evidence="3" key="1">
    <citation type="submission" date="2017-02" db="EMBL/GenBank/DDBJ databases">
        <authorList>
            <person name="Varghese N."/>
            <person name="Submissions S."/>
        </authorList>
    </citation>
    <scope>NUCLEOTIDE SEQUENCE [LARGE SCALE GENOMIC DNA]</scope>
    <source>
        <strain evidence="3">ATCC BAA-34</strain>
    </source>
</reference>
<protein>
    <recommendedName>
        <fullName evidence="1">4Fe-4S ferredoxin-type domain-containing protein</fullName>
    </recommendedName>
</protein>
<feature type="domain" description="4Fe-4S ferredoxin-type" evidence="1">
    <location>
        <begin position="195"/>
        <end position="230"/>
    </location>
</feature>
<dbReference type="AlphaFoldDB" id="A0A1T4S6E9"/>
<gene>
    <name evidence="2" type="ORF">SAMN02745119_03275</name>
</gene>
<organism evidence="2 3">
    <name type="scientific">Trichlorobacter thiogenes</name>
    <dbReference type="NCBI Taxonomy" id="115783"/>
    <lineage>
        <taxon>Bacteria</taxon>
        <taxon>Pseudomonadati</taxon>
        <taxon>Thermodesulfobacteriota</taxon>
        <taxon>Desulfuromonadia</taxon>
        <taxon>Geobacterales</taxon>
        <taxon>Geobacteraceae</taxon>
        <taxon>Trichlorobacter</taxon>
    </lineage>
</organism>
<dbReference type="InterPro" id="IPR017896">
    <property type="entry name" value="4Fe4S_Fe-S-bd"/>
</dbReference>
<evidence type="ECO:0000313" key="2">
    <source>
        <dbReference type="EMBL" id="SKA23431.1"/>
    </source>
</evidence>
<keyword evidence="3" id="KW-1185">Reference proteome</keyword>
<evidence type="ECO:0000313" key="3">
    <source>
        <dbReference type="Proteomes" id="UP000190102"/>
    </source>
</evidence>
<name>A0A1T4S6E9_9BACT</name>
<dbReference type="STRING" id="115783.SAMN02745119_03275"/>
<evidence type="ECO:0000259" key="1">
    <source>
        <dbReference type="PROSITE" id="PS51379"/>
    </source>
</evidence>
<dbReference type="EMBL" id="FUWR01000031">
    <property type="protein sequence ID" value="SKA23431.1"/>
    <property type="molecule type" value="Genomic_DNA"/>
</dbReference>
<dbReference type="PANTHER" id="PTHR42827:SF1">
    <property type="entry name" value="IRON-SULFUR CLUSTER-BINDING PROTEIN"/>
    <property type="match status" value="1"/>
</dbReference>